<evidence type="ECO:0000256" key="7">
    <source>
        <dbReference type="RuleBase" id="RU000643"/>
    </source>
</evidence>
<comment type="caution">
    <text evidence="9">The sequence shown here is derived from an EMBL/GenBank/DDBJ whole genome shotgun (WGS) entry which is preliminary data.</text>
</comment>
<accession>A0A9D9EMZ9</accession>
<evidence type="ECO:0000256" key="5">
    <source>
        <dbReference type="HAMAP-Rule" id="MF_00050"/>
    </source>
</evidence>
<organism evidence="9 10">
    <name type="scientific">Candidatus Avitreponema avistercoris</name>
    <dbReference type="NCBI Taxonomy" id="2840705"/>
    <lineage>
        <taxon>Bacteria</taxon>
        <taxon>Pseudomonadati</taxon>
        <taxon>Spirochaetota</taxon>
        <taxon>Spirochaetia</taxon>
        <taxon>Spirochaetales</taxon>
        <taxon>Candidatus Avitreponema</taxon>
    </lineage>
</organism>
<dbReference type="Gene3D" id="3.30.479.20">
    <property type="entry name" value="Elongation factor Ts, dimerisation domain"/>
    <property type="match status" value="2"/>
</dbReference>
<dbReference type="InterPro" id="IPR014039">
    <property type="entry name" value="Transl_elong_EFTs/EF1B_dimer"/>
</dbReference>
<feature type="region of interest" description="Involved in Mg(2+) ion dislocation from EF-Tu" evidence="5">
    <location>
        <begin position="79"/>
        <end position="82"/>
    </location>
</feature>
<dbReference type="FunFam" id="1.10.8.10:FF:000001">
    <property type="entry name" value="Elongation factor Ts"/>
    <property type="match status" value="1"/>
</dbReference>
<dbReference type="SUPFAM" id="SSF46934">
    <property type="entry name" value="UBA-like"/>
    <property type="match status" value="1"/>
</dbReference>
<dbReference type="InterPro" id="IPR009060">
    <property type="entry name" value="UBA-like_sf"/>
</dbReference>
<protein>
    <recommendedName>
        <fullName evidence="2 5">Elongation factor Ts</fullName>
        <shortName evidence="5">EF-Ts</shortName>
    </recommendedName>
</protein>
<keyword evidence="3 5" id="KW-0251">Elongation factor</keyword>
<dbReference type="CDD" id="cd14275">
    <property type="entry name" value="UBA_EF-Ts"/>
    <property type="match status" value="1"/>
</dbReference>
<dbReference type="EMBL" id="JADIMS010000129">
    <property type="protein sequence ID" value="MBO8450822.1"/>
    <property type="molecule type" value="Genomic_DNA"/>
</dbReference>
<dbReference type="InterPro" id="IPR036402">
    <property type="entry name" value="EF-Ts_dimer_sf"/>
</dbReference>
<sequence>MEIKAADVKTLREKTGAGMMECKKALMEAEGDFAAAEKILKEKGLAAVEKRADRDTSEGVVMIRCENGRVLMIELTCETDFVAKNADFLAVGTDILNTAFDQGCTEVTQELTDKMLDLATRVRENMGIGRFFAYTAQPDEYIAKYVHSDKKTGVVIVLKADKPEVFASSKEVQDFAYDCCLHVAAFTPLYVDRAAVEQKYIDEQTEIFTAQVAQLDKPDNVKAGIVQGKLKKHLSDICFLEQPFVKDDKVSVAKKMEEVGKAAGAKISLSKMVLFQLGGK</sequence>
<evidence type="ECO:0000256" key="4">
    <source>
        <dbReference type="ARBA" id="ARBA00022917"/>
    </source>
</evidence>
<reference evidence="9" key="1">
    <citation type="submission" date="2020-10" db="EMBL/GenBank/DDBJ databases">
        <authorList>
            <person name="Gilroy R."/>
        </authorList>
    </citation>
    <scope>NUCLEOTIDE SEQUENCE</scope>
    <source>
        <strain evidence="9">B3-4054</strain>
    </source>
</reference>
<keyword evidence="4 5" id="KW-0648">Protein biosynthesis</keyword>
<evidence type="ECO:0000313" key="10">
    <source>
        <dbReference type="Proteomes" id="UP000823616"/>
    </source>
</evidence>
<evidence type="ECO:0000256" key="2">
    <source>
        <dbReference type="ARBA" id="ARBA00016956"/>
    </source>
</evidence>
<dbReference type="GO" id="GO:0005737">
    <property type="term" value="C:cytoplasm"/>
    <property type="evidence" value="ECO:0007669"/>
    <property type="project" value="UniProtKB-SubCell"/>
</dbReference>
<evidence type="ECO:0000256" key="1">
    <source>
        <dbReference type="ARBA" id="ARBA00005532"/>
    </source>
</evidence>
<dbReference type="PANTHER" id="PTHR11741:SF0">
    <property type="entry name" value="ELONGATION FACTOR TS, MITOCHONDRIAL"/>
    <property type="match status" value="1"/>
</dbReference>
<dbReference type="NCBIfam" id="TIGR00116">
    <property type="entry name" value="tsf"/>
    <property type="match status" value="1"/>
</dbReference>
<proteinExistence type="inferred from homology"/>
<gene>
    <name evidence="5" type="primary">tsf</name>
    <name evidence="9" type="ORF">IAA96_06925</name>
</gene>
<evidence type="ECO:0000259" key="8">
    <source>
        <dbReference type="Pfam" id="PF00889"/>
    </source>
</evidence>
<evidence type="ECO:0000313" key="9">
    <source>
        <dbReference type="EMBL" id="MBO8450822.1"/>
    </source>
</evidence>
<dbReference type="SUPFAM" id="SSF54713">
    <property type="entry name" value="Elongation factor Ts (EF-Ts), dimerisation domain"/>
    <property type="match status" value="2"/>
</dbReference>
<keyword evidence="5" id="KW-0963">Cytoplasm</keyword>
<evidence type="ECO:0000256" key="3">
    <source>
        <dbReference type="ARBA" id="ARBA00022768"/>
    </source>
</evidence>
<reference evidence="9" key="2">
    <citation type="journal article" date="2021" name="PeerJ">
        <title>Extensive microbial diversity within the chicken gut microbiome revealed by metagenomics and culture.</title>
        <authorList>
            <person name="Gilroy R."/>
            <person name="Ravi A."/>
            <person name="Getino M."/>
            <person name="Pursley I."/>
            <person name="Horton D.L."/>
            <person name="Alikhan N.F."/>
            <person name="Baker D."/>
            <person name="Gharbi K."/>
            <person name="Hall N."/>
            <person name="Watson M."/>
            <person name="Adriaenssens E.M."/>
            <person name="Foster-Nyarko E."/>
            <person name="Jarju S."/>
            <person name="Secka A."/>
            <person name="Antonio M."/>
            <person name="Oren A."/>
            <person name="Chaudhuri R.R."/>
            <person name="La Ragione R."/>
            <person name="Hildebrand F."/>
            <person name="Pallen M.J."/>
        </authorList>
    </citation>
    <scope>NUCLEOTIDE SEQUENCE</scope>
    <source>
        <strain evidence="9">B3-4054</strain>
    </source>
</reference>
<dbReference type="InterPro" id="IPR001816">
    <property type="entry name" value="Transl_elong_EFTs/EF1B"/>
</dbReference>
<dbReference type="Gene3D" id="1.10.8.10">
    <property type="entry name" value="DNA helicase RuvA subunit, C-terminal domain"/>
    <property type="match status" value="1"/>
</dbReference>
<comment type="subcellular location">
    <subcellularLocation>
        <location evidence="5 7">Cytoplasm</location>
    </subcellularLocation>
</comment>
<name>A0A9D9EMZ9_9SPIR</name>
<dbReference type="InterPro" id="IPR018101">
    <property type="entry name" value="Transl_elong_Ts_CS"/>
</dbReference>
<dbReference type="HAMAP" id="MF_00050">
    <property type="entry name" value="EF_Ts"/>
    <property type="match status" value="1"/>
</dbReference>
<evidence type="ECO:0000256" key="6">
    <source>
        <dbReference type="RuleBase" id="RU000642"/>
    </source>
</evidence>
<dbReference type="AlphaFoldDB" id="A0A9D9EMZ9"/>
<dbReference type="PROSITE" id="PS01127">
    <property type="entry name" value="EF_TS_2"/>
    <property type="match status" value="1"/>
</dbReference>
<dbReference type="GO" id="GO:0003746">
    <property type="term" value="F:translation elongation factor activity"/>
    <property type="evidence" value="ECO:0007669"/>
    <property type="project" value="UniProtKB-UniRule"/>
</dbReference>
<comment type="similarity">
    <text evidence="1 5 6">Belongs to the EF-Ts family.</text>
</comment>
<feature type="domain" description="Translation elongation factor EFTs/EF1B dimerisation" evidence="8">
    <location>
        <begin position="71"/>
        <end position="278"/>
    </location>
</feature>
<dbReference type="Pfam" id="PF00889">
    <property type="entry name" value="EF_TS"/>
    <property type="match status" value="1"/>
</dbReference>
<dbReference type="PANTHER" id="PTHR11741">
    <property type="entry name" value="ELONGATION FACTOR TS"/>
    <property type="match status" value="1"/>
</dbReference>
<dbReference type="Gene3D" id="1.10.286.20">
    <property type="match status" value="1"/>
</dbReference>
<comment type="function">
    <text evidence="5 6">Associates with the EF-Tu.GDP complex and induces the exchange of GDP to GTP. It remains bound to the aminoacyl-tRNA.EF-Tu.GTP complex up to the GTP hydrolysis stage on the ribosome.</text>
</comment>
<dbReference type="PROSITE" id="PS01126">
    <property type="entry name" value="EF_TS_1"/>
    <property type="match status" value="1"/>
</dbReference>
<dbReference type="Proteomes" id="UP000823616">
    <property type="component" value="Unassembled WGS sequence"/>
</dbReference>